<gene>
    <name evidence="2" type="ORF">NG653_07245</name>
</gene>
<comment type="caution">
    <text evidence="2">The sequence shown here is derived from an EMBL/GenBank/DDBJ whole genome shotgun (WGS) entry which is preliminary data.</text>
</comment>
<keyword evidence="1" id="KW-0812">Transmembrane</keyword>
<accession>A0ABT1AYF4</accession>
<dbReference type="Proteomes" id="UP001206312">
    <property type="component" value="Unassembled WGS sequence"/>
</dbReference>
<keyword evidence="3" id="KW-1185">Reference proteome</keyword>
<protein>
    <recommendedName>
        <fullName evidence="4">Sensor histidine kinase</fullName>
    </recommendedName>
</protein>
<evidence type="ECO:0000313" key="2">
    <source>
        <dbReference type="EMBL" id="MCO5724647.1"/>
    </source>
</evidence>
<dbReference type="EMBL" id="JAMXIB010000004">
    <property type="protein sequence ID" value="MCO5724647.1"/>
    <property type="molecule type" value="Genomic_DNA"/>
</dbReference>
<evidence type="ECO:0008006" key="4">
    <source>
        <dbReference type="Google" id="ProtNLM"/>
    </source>
</evidence>
<keyword evidence="1" id="KW-1133">Transmembrane helix</keyword>
<keyword evidence="1" id="KW-0472">Membrane</keyword>
<organism evidence="2 3">
    <name type="scientific">Robiginitalea marina</name>
    <dbReference type="NCBI Taxonomy" id="2954105"/>
    <lineage>
        <taxon>Bacteria</taxon>
        <taxon>Pseudomonadati</taxon>
        <taxon>Bacteroidota</taxon>
        <taxon>Flavobacteriia</taxon>
        <taxon>Flavobacteriales</taxon>
        <taxon>Flavobacteriaceae</taxon>
        <taxon>Robiginitalea</taxon>
    </lineage>
</organism>
<reference evidence="2 3" key="1">
    <citation type="submission" date="2022-06" db="EMBL/GenBank/DDBJ databases">
        <authorList>
            <person name="Xuan X."/>
        </authorList>
    </citation>
    <scope>NUCLEOTIDE SEQUENCE [LARGE SCALE GENOMIC DNA]</scope>
    <source>
        <strain evidence="2 3">2V75</strain>
    </source>
</reference>
<evidence type="ECO:0000313" key="3">
    <source>
        <dbReference type="Proteomes" id="UP001206312"/>
    </source>
</evidence>
<name>A0ABT1AYF4_9FLAO</name>
<proteinExistence type="predicted"/>
<feature type="transmembrane region" description="Helical" evidence="1">
    <location>
        <begin position="6"/>
        <end position="28"/>
    </location>
</feature>
<dbReference type="RefSeq" id="WP_252741020.1">
    <property type="nucleotide sequence ID" value="NZ_JAMXIB010000004.1"/>
</dbReference>
<sequence length="119" mass="13423">MKNKQALLNHFFNFLAVILGVYLAFYISERAQINKDRKESALLVHSLVADLTGDLKSYEAYQIPQNTEHQKNVENLFALVSSNQMEGINSHLPTILQVENYTPTTSTYSVMKSSGNRGN</sequence>
<evidence type="ECO:0000256" key="1">
    <source>
        <dbReference type="SAM" id="Phobius"/>
    </source>
</evidence>